<dbReference type="InterPro" id="IPR029209">
    <property type="entry name" value="DML1/Misato_tubulin"/>
</dbReference>
<dbReference type="Pfam" id="PF14881">
    <property type="entry name" value="Tubulin_3"/>
    <property type="match status" value="1"/>
</dbReference>
<dbReference type="InParanoid" id="G8YEJ4"/>
<dbReference type="Gene3D" id="3.40.50.1440">
    <property type="entry name" value="Tubulin/FtsZ, GTPase domain"/>
    <property type="match status" value="1"/>
</dbReference>
<comment type="function">
    <text evidence="1">Involved in the partitioning of the mitochondrial organelle and mitochondrial DNA (mtDNA) inheritance.</text>
</comment>
<dbReference type="GO" id="GO:0007005">
    <property type="term" value="P:mitochondrion organization"/>
    <property type="evidence" value="ECO:0007669"/>
    <property type="project" value="InterPro"/>
</dbReference>
<evidence type="ECO:0000256" key="5">
    <source>
        <dbReference type="ARBA" id="ARBA00022030"/>
    </source>
</evidence>
<dbReference type="STRING" id="559304.G8YEJ4"/>
<dbReference type="OrthoDB" id="271881at2759"/>
<evidence type="ECO:0000313" key="9">
    <source>
        <dbReference type="EMBL" id="CCE81593.1"/>
    </source>
</evidence>
<dbReference type="EMBL" id="FO082051">
    <property type="protein sequence ID" value="CCE81593.1"/>
    <property type="molecule type" value="Genomic_DNA"/>
</dbReference>
<evidence type="ECO:0000256" key="3">
    <source>
        <dbReference type="ARBA" id="ARBA00008507"/>
    </source>
</evidence>
<dbReference type="eggNOG" id="KOG2530">
    <property type="taxonomic scope" value="Eukaryota"/>
</dbReference>
<sequence length="521" mass="59339">MHEVIDLSFGHTSNHVGAHLYNVQESHIPYKRDTVLSHDNNVFLSSYRGGSVTYTPRAIIYEHTGGYGPLGKYEYYEPKVEVPKNLQVIQTREKVPKNEYQLALDEGKNMPGALDVSSTRYWSGYSKLLYNPKSMNTLASWEHPEGSNIEGKDGKTSSLGFNRQVPKLLFDTFDKGVESYKDEAENSMDQFRNTLEKCDMIQGLNFVTELDTAWAGFTNSFITDMKDEFFNSGINNKHNIWVHTLSDNVASSTLKTNSLLSRIKATIELASNSTLLFPMAIDPNLQVLNQSFDHESNWHKSNVFAFMINSLWGLNNQLQDPVRMSQIQDELLRGYSSRKVVDSLKIHQVNKPNSSPQIQDISLKDIANIDVLHNMVQDMDITKSSSLNLGLYSSMDRCSYNDFPGAFLSKSYIASPNEHSLIEKLEEQKGPVNLYKNKYVDEVSKIDTTPKIWNSDSHFIELCIGSSQGGFKNTMKYYRKVLKRVRDNEIIEDRSELIEQISGLIDEYTTGYESDSDEDYD</sequence>
<protein>
    <recommendedName>
        <fullName evidence="4">Protein DML1</fullName>
    </recommendedName>
    <alternativeName>
        <fullName evidence="5">Protein dml1</fullName>
    </alternativeName>
</protein>
<gene>
    <name evidence="9" type="primary">Piso0_002254</name>
    <name evidence="9" type="ORF">GNLVRS01_PISO0I06212g</name>
</gene>
<evidence type="ECO:0000256" key="1">
    <source>
        <dbReference type="ARBA" id="ARBA00003757"/>
    </source>
</evidence>
<dbReference type="OMA" id="DNGWGGF"/>
<dbReference type="PANTHER" id="PTHR13391:SF0">
    <property type="entry name" value="PROTEIN MISATO HOMOLOG 1"/>
    <property type="match status" value="1"/>
</dbReference>
<comment type="similarity">
    <text evidence="3">Belongs to the misato family.</text>
</comment>
<dbReference type="HOGENOM" id="CLU_022511_2_1_1"/>
<dbReference type="Proteomes" id="UP000005222">
    <property type="component" value="Chromosome I"/>
</dbReference>
<evidence type="ECO:0000259" key="8">
    <source>
        <dbReference type="Pfam" id="PF14881"/>
    </source>
</evidence>
<dbReference type="GO" id="GO:0005739">
    <property type="term" value="C:mitochondrion"/>
    <property type="evidence" value="ECO:0007669"/>
    <property type="project" value="UniProtKB-SubCell"/>
</dbReference>
<organism evidence="9 10">
    <name type="scientific">Pichia sorbitophila (strain ATCC MYA-4447 / BCRC 22081 / CBS 7064 / NBRC 10061 / NRRL Y-12695)</name>
    <name type="common">Hybrid yeast</name>
    <dbReference type="NCBI Taxonomy" id="559304"/>
    <lineage>
        <taxon>Eukaryota</taxon>
        <taxon>Fungi</taxon>
        <taxon>Dikarya</taxon>
        <taxon>Ascomycota</taxon>
        <taxon>Saccharomycotina</taxon>
        <taxon>Pichiomycetes</taxon>
        <taxon>Debaryomycetaceae</taxon>
        <taxon>Millerozyma</taxon>
    </lineage>
</organism>
<evidence type="ECO:0000256" key="4">
    <source>
        <dbReference type="ARBA" id="ARBA00014097"/>
    </source>
</evidence>
<dbReference type="InterPro" id="IPR019605">
    <property type="entry name" value="Misato_II_tubulin-like"/>
</dbReference>
<dbReference type="InterPro" id="IPR049942">
    <property type="entry name" value="DML1/Misato"/>
</dbReference>
<feature type="domain" description="DML1/Misato tubulin" evidence="8">
    <location>
        <begin position="113"/>
        <end position="311"/>
    </location>
</feature>
<name>G8YEJ4_PICSO</name>
<dbReference type="PANTHER" id="PTHR13391">
    <property type="entry name" value="MITOCHONDRIAL DISTRIBUTION REGULATOR MISATO"/>
    <property type="match status" value="1"/>
</dbReference>
<keyword evidence="6" id="KW-0496">Mitochondrion</keyword>
<dbReference type="InterPro" id="IPR036525">
    <property type="entry name" value="Tubulin/FtsZ_GTPase_sf"/>
</dbReference>
<evidence type="ECO:0000259" key="7">
    <source>
        <dbReference type="Pfam" id="PF10644"/>
    </source>
</evidence>
<proteinExistence type="inferred from homology"/>
<feature type="domain" description="Misato Segment II tubulin-like" evidence="7">
    <location>
        <begin position="2"/>
        <end position="105"/>
    </location>
</feature>
<dbReference type="FunCoup" id="G8YEJ4">
    <property type="interactions" value="116"/>
</dbReference>
<reference evidence="9 10" key="1">
    <citation type="journal article" date="2012" name="G3 (Bethesda)">
        <title>Pichia sorbitophila, an interspecies yeast hybrid reveals early steps of genome resolution following polyploidization.</title>
        <authorList>
            <person name="Leh Louis V."/>
            <person name="Despons L."/>
            <person name="Friedrich A."/>
            <person name="Martin T."/>
            <person name="Durrens P."/>
            <person name="Casaregola S."/>
            <person name="Neuveglise C."/>
            <person name="Fairhead C."/>
            <person name="Marck C."/>
            <person name="Cruz J.A."/>
            <person name="Straub M.L."/>
            <person name="Kugler V."/>
            <person name="Sacerdot C."/>
            <person name="Uzunov Z."/>
            <person name="Thierry A."/>
            <person name="Weiss S."/>
            <person name="Bleykasten C."/>
            <person name="De Montigny J."/>
            <person name="Jacques N."/>
            <person name="Jung P."/>
            <person name="Lemaire M."/>
            <person name="Mallet S."/>
            <person name="Morel G."/>
            <person name="Richard G.F."/>
            <person name="Sarkar A."/>
            <person name="Savel G."/>
            <person name="Schacherer J."/>
            <person name="Seret M.L."/>
            <person name="Talla E."/>
            <person name="Samson G."/>
            <person name="Jubin C."/>
            <person name="Poulain J."/>
            <person name="Vacherie B."/>
            <person name="Barbe V."/>
            <person name="Pelletier E."/>
            <person name="Sherman D.J."/>
            <person name="Westhof E."/>
            <person name="Weissenbach J."/>
            <person name="Baret P.V."/>
            <person name="Wincker P."/>
            <person name="Gaillardin C."/>
            <person name="Dujon B."/>
            <person name="Souciet J.L."/>
        </authorList>
    </citation>
    <scope>NUCLEOTIDE SEQUENCE [LARGE SCALE GENOMIC DNA]</scope>
    <source>
        <strain evidence="10">ATCC MYA-4447 / BCRC 22081 / CBS 7064 / NBRC 10061 / NRRL Y-12695</strain>
    </source>
</reference>
<accession>G8YEJ4</accession>
<dbReference type="Pfam" id="PF10644">
    <property type="entry name" value="Misat_Tub_SegII"/>
    <property type="match status" value="1"/>
</dbReference>
<dbReference type="AlphaFoldDB" id="G8YEJ4"/>
<evidence type="ECO:0000313" key="10">
    <source>
        <dbReference type="Proteomes" id="UP000005222"/>
    </source>
</evidence>
<evidence type="ECO:0000256" key="6">
    <source>
        <dbReference type="ARBA" id="ARBA00023128"/>
    </source>
</evidence>
<comment type="subcellular location">
    <subcellularLocation>
        <location evidence="2">Mitochondrion</location>
    </subcellularLocation>
</comment>
<evidence type="ECO:0000256" key="2">
    <source>
        <dbReference type="ARBA" id="ARBA00004173"/>
    </source>
</evidence>
<keyword evidence="10" id="KW-1185">Reference proteome</keyword>
<dbReference type="SUPFAM" id="SSF52490">
    <property type="entry name" value="Tubulin nucleotide-binding domain-like"/>
    <property type="match status" value="1"/>
</dbReference>